<evidence type="ECO:0000313" key="12">
    <source>
        <dbReference type="EMBL" id="CAL5993054.1"/>
    </source>
</evidence>
<protein>
    <recommendedName>
        <fullName evidence="2">tryptophan--tRNA ligase</fullName>
        <ecNumber evidence="2">6.1.1.2</ecNumber>
    </recommendedName>
    <alternativeName>
        <fullName evidence="8">Tryptophanyl-tRNA synthetase</fullName>
    </alternativeName>
</protein>
<dbReference type="PANTHER" id="PTHR10055">
    <property type="entry name" value="TRYPTOPHANYL-TRNA SYNTHETASE"/>
    <property type="match status" value="1"/>
</dbReference>
<evidence type="ECO:0000256" key="3">
    <source>
        <dbReference type="ARBA" id="ARBA00022598"/>
    </source>
</evidence>
<reference evidence="11" key="1">
    <citation type="submission" date="2023-06" db="EMBL/GenBank/DDBJ databases">
        <authorList>
            <person name="Kurt Z."/>
        </authorList>
    </citation>
    <scope>NUCLEOTIDE SEQUENCE</scope>
</reference>
<dbReference type="GO" id="GO:0004830">
    <property type="term" value="F:tryptophan-tRNA ligase activity"/>
    <property type="evidence" value="ECO:0007669"/>
    <property type="project" value="UniProtKB-EC"/>
</dbReference>
<sequence>MQQQQRETDATDIMAKVKKTDICEQFGTQPLTSELIERFERLTGVKAHPFLRRGLYFTHRDFDLFLDAYEQGRPVYIYTGRGPSSDALHLGHMIPFFFCQYLQKAFKCYVVIQITDDEKFLRDSSLDFATIDGYALSNIRDVLACDFDLEKTFIFLNSAYISNVYRFSCEFERLITLNSLRGCFGFSDSCNTGYVSFPPKEMQPAFYRFFPHIFTLDYCKEWKRTKLGLETIEDEIKIKDGMTKQQIQKLMQKKAEIGPNLMPYCLIPSGYEQDPYFRLARDQAPKLGMPKPSTIYNSFIPALRGCDSKMSASDPSNAVYMTDSAAEIKRKINKYAYSGGKATVEEQRQFGANIDIDVSIKYLEVFMDNDEKLNEIKTKYAKGEMLTGEVKAVLITELQQVVKAHQERRTTITDDFVRQNVYGWGRKLE</sequence>
<keyword evidence="13" id="KW-1185">Reference proteome</keyword>
<dbReference type="AlphaFoldDB" id="A0AA86TUW4"/>
<dbReference type="Pfam" id="PF00579">
    <property type="entry name" value="tRNA-synt_1b"/>
    <property type="match status" value="2"/>
</dbReference>
<dbReference type="Gene3D" id="3.40.50.620">
    <property type="entry name" value="HUPs"/>
    <property type="match status" value="1"/>
</dbReference>
<dbReference type="InterPro" id="IPR014729">
    <property type="entry name" value="Rossmann-like_a/b/a_fold"/>
</dbReference>
<dbReference type="FunFam" id="1.10.240.10:FF:000007">
    <property type="entry name" value="Tryptophan--tRNA ligase"/>
    <property type="match status" value="1"/>
</dbReference>
<keyword evidence="6 10" id="KW-0648">Protein biosynthesis</keyword>
<proteinExistence type="inferred from homology"/>
<evidence type="ECO:0000256" key="2">
    <source>
        <dbReference type="ARBA" id="ARBA00013161"/>
    </source>
</evidence>
<comment type="caution">
    <text evidence="11">The sequence shown here is derived from an EMBL/GenBank/DDBJ whole genome shotgun (WGS) entry which is preliminary data.</text>
</comment>
<dbReference type="Gene3D" id="1.10.240.10">
    <property type="entry name" value="Tyrosyl-Transfer RNA Synthetase"/>
    <property type="match status" value="1"/>
</dbReference>
<dbReference type="PROSITE" id="PS00178">
    <property type="entry name" value="AA_TRNA_LIGASE_I"/>
    <property type="match status" value="1"/>
</dbReference>
<organism evidence="11">
    <name type="scientific">Hexamita inflata</name>
    <dbReference type="NCBI Taxonomy" id="28002"/>
    <lineage>
        <taxon>Eukaryota</taxon>
        <taxon>Metamonada</taxon>
        <taxon>Diplomonadida</taxon>
        <taxon>Hexamitidae</taxon>
        <taxon>Hexamitinae</taxon>
        <taxon>Hexamita</taxon>
    </lineage>
</organism>
<dbReference type="PANTHER" id="PTHR10055:SF1">
    <property type="entry name" value="TRYPTOPHAN--TRNA LIGASE, CYTOPLASMIC"/>
    <property type="match status" value="1"/>
</dbReference>
<keyword evidence="7 10" id="KW-0030">Aminoacyl-tRNA synthetase</keyword>
<evidence type="ECO:0000256" key="9">
    <source>
        <dbReference type="ARBA" id="ARBA00049929"/>
    </source>
</evidence>
<keyword evidence="4 10" id="KW-0547">Nucleotide-binding</keyword>
<comment type="similarity">
    <text evidence="1 10">Belongs to the class-I aminoacyl-tRNA synthetase family.</text>
</comment>
<dbReference type="InterPro" id="IPR002306">
    <property type="entry name" value="Trp-tRNA-ligase"/>
</dbReference>
<evidence type="ECO:0000256" key="6">
    <source>
        <dbReference type="ARBA" id="ARBA00022917"/>
    </source>
</evidence>
<dbReference type="NCBIfam" id="TIGR00233">
    <property type="entry name" value="trpS"/>
    <property type="match status" value="1"/>
</dbReference>
<name>A0AA86TUW4_9EUKA</name>
<evidence type="ECO:0000256" key="5">
    <source>
        <dbReference type="ARBA" id="ARBA00022840"/>
    </source>
</evidence>
<reference evidence="12 13" key="2">
    <citation type="submission" date="2024-07" db="EMBL/GenBank/DDBJ databases">
        <authorList>
            <person name="Akdeniz Z."/>
        </authorList>
    </citation>
    <scope>NUCLEOTIDE SEQUENCE [LARGE SCALE GENOMIC DNA]</scope>
</reference>
<evidence type="ECO:0000256" key="8">
    <source>
        <dbReference type="ARBA" id="ARBA00030268"/>
    </source>
</evidence>
<dbReference type="GO" id="GO:0005737">
    <property type="term" value="C:cytoplasm"/>
    <property type="evidence" value="ECO:0007669"/>
    <property type="project" value="TreeGrafter"/>
</dbReference>
<dbReference type="EMBL" id="CAXDID020000029">
    <property type="protein sequence ID" value="CAL5993054.1"/>
    <property type="molecule type" value="Genomic_DNA"/>
</dbReference>
<dbReference type="InterPro" id="IPR002305">
    <property type="entry name" value="aa-tRNA-synth_Ic"/>
</dbReference>
<evidence type="ECO:0000256" key="7">
    <source>
        <dbReference type="ARBA" id="ARBA00023146"/>
    </source>
</evidence>
<gene>
    <name evidence="12" type="ORF">HINF_LOCUS12884</name>
    <name evidence="11" type="ORF">HINF_LOCUS17415</name>
</gene>
<keyword evidence="3 10" id="KW-0436">Ligase</keyword>
<dbReference type="GO" id="GO:0005524">
    <property type="term" value="F:ATP binding"/>
    <property type="evidence" value="ECO:0007669"/>
    <property type="project" value="UniProtKB-KW"/>
</dbReference>
<accession>A0AA86TUW4</accession>
<dbReference type="EMBL" id="CATOUU010000440">
    <property type="protein sequence ID" value="CAI9929770.1"/>
    <property type="molecule type" value="Genomic_DNA"/>
</dbReference>
<dbReference type="PRINTS" id="PR01039">
    <property type="entry name" value="TRNASYNTHTRP"/>
</dbReference>
<evidence type="ECO:0000256" key="10">
    <source>
        <dbReference type="RuleBase" id="RU363036"/>
    </source>
</evidence>
<comment type="catalytic activity">
    <reaction evidence="9">
        <text>tRNA(Trp) + L-tryptophan + ATP = L-tryptophyl-tRNA(Trp) + AMP + diphosphate + H(+)</text>
        <dbReference type="Rhea" id="RHEA:24080"/>
        <dbReference type="Rhea" id="RHEA-COMP:9671"/>
        <dbReference type="Rhea" id="RHEA-COMP:9705"/>
        <dbReference type="ChEBI" id="CHEBI:15378"/>
        <dbReference type="ChEBI" id="CHEBI:30616"/>
        <dbReference type="ChEBI" id="CHEBI:33019"/>
        <dbReference type="ChEBI" id="CHEBI:57912"/>
        <dbReference type="ChEBI" id="CHEBI:78442"/>
        <dbReference type="ChEBI" id="CHEBI:78535"/>
        <dbReference type="ChEBI" id="CHEBI:456215"/>
        <dbReference type="EC" id="6.1.1.2"/>
    </reaction>
</comment>
<dbReference type="Proteomes" id="UP001642409">
    <property type="component" value="Unassembled WGS sequence"/>
</dbReference>
<keyword evidence="5 10" id="KW-0067">ATP-binding</keyword>
<evidence type="ECO:0000256" key="4">
    <source>
        <dbReference type="ARBA" id="ARBA00022741"/>
    </source>
</evidence>
<dbReference type="SUPFAM" id="SSF52374">
    <property type="entry name" value="Nucleotidylyl transferase"/>
    <property type="match status" value="1"/>
</dbReference>
<evidence type="ECO:0000313" key="11">
    <source>
        <dbReference type="EMBL" id="CAI9929770.1"/>
    </source>
</evidence>
<dbReference type="InterPro" id="IPR001412">
    <property type="entry name" value="aa-tRNA-synth_I_CS"/>
</dbReference>
<dbReference type="EC" id="6.1.1.2" evidence="2"/>
<evidence type="ECO:0000256" key="1">
    <source>
        <dbReference type="ARBA" id="ARBA00005594"/>
    </source>
</evidence>
<dbReference type="GO" id="GO:0006436">
    <property type="term" value="P:tryptophanyl-tRNA aminoacylation"/>
    <property type="evidence" value="ECO:0007669"/>
    <property type="project" value="InterPro"/>
</dbReference>
<evidence type="ECO:0000313" key="13">
    <source>
        <dbReference type="Proteomes" id="UP001642409"/>
    </source>
</evidence>